<organism evidence="3 4">
    <name type="scientific">Telluria aromaticivorans</name>
    <dbReference type="NCBI Taxonomy" id="2725995"/>
    <lineage>
        <taxon>Bacteria</taxon>
        <taxon>Pseudomonadati</taxon>
        <taxon>Pseudomonadota</taxon>
        <taxon>Betaproteobacteria</taxon>
        <taxon>Burkholderiales</taxon>
        <taxon>Oxalobacteraceae</taxon>
        <taxon>Telluria group</taxon>
        <taxon>Telluria</taxon>
    </lineage>
</organism>
<dbReference type="EMBL" id="JABAIV010000004">
    <property type="protein sequence ID" value="NNG24030.1"/>
    <property type="molecule type" value="Genomic_DNA"/>
</dbReference>
<dbReference type="Gene3D" id="3.40.50.1820">
    <property type="entry name" value="alpha/beta hydrolase"/>
    <property type="match status" value="1"/>
</dbReference>
<dbReference type="PANTHER" id="PTHR43798:SF5">
    <property type="entry name" value="MONOACYLGLYCEROL LIPASE ABHD6"/>
    <property type="match status" value="1"/>
</dbReference>
<protein>
    <submittedName>
        <fullName evidence="3">Alpha/beta hydrolase</fullName>
    </submittedName>
</protein>
<feature type="domain" description="AB hydrolase-1" evidence="2">
    <location>
        <begin position="52"/>
        <end position="157"/>
    </location>
</feature>
<sequence length="411" mass="43957">MNHQLPLRGRIATALLALALSGTLQAASPAPDTLKVGDYQVQVATFGAGNYTVILESGFGRDLGVWRNVAPALAKSARVMAYSRAGHGKSDPRLDPPTIAARTNELEQLIATAGLKPPFVLVGHSYGGFLVRSFATRHPEQVAGMVFVDPSDEAFNVELRKLDAAGVDKDTKLTEQFMPPKLHAELRSVQAVLDSGKLPFAGALPDVPVAVLTSVQKREQPQLFLETPAAVQVWRGLHERFFRSFSNGSHIVTAESGHNIHQEQPQLVVSAVEGVIAAAESARVKRVREAARAELMRRLEQGGSDAEMAKALETSGFGELDANRLGYELLGPRKQPLLAARLMKANAGKYSLSDNVQDSYGEVLLATGHPAKAKAQFMKAIALAEALGKGDKVVAGYRANLAKADQALGAH</sequence>
<dbReference type="Pfam" id="PF00561">
    <property type="entry name" value="Abhydrolase_1"/>
    <property type="match status" value="1"/>
</dbReference>
<feature type="signal peptide" evidence="1">
    <location>
        <begin position="1"/>
        <end position="26"/>
    </location>
</feature>
<proteinExistence type="predicted"/>
<evidence type="ECO:0000313" key="4">
    <source>
        <dbReference type="Proteomes" id="UP000533905"/>
    </source>
</evidence>
<evidence type="ECO:0000313" key="3">
    <source>
        <dbReference type="EMBL" id="NNG24030.1"/>
    </source>
</evidence>
<dbReference type="GO" id="GO:0047372">
    <property type="term" value="F:monoacylglycerol lipase activity"/>
    <property type="evidence" value="ECO:0007669"/>
    <property type="project" value="TreeGrafter"/>
</dbReference>
<dbReference type="PANTHER" id="PTHR43798">
    <property type="entry name" value="MONOACYLGLYCEROL LIPASE"/>
    <property type="match status" value="1"/>
</dbReference>
<dbReference type="InterPro" id="IPR000073">
    <property type="entry name" value="AB_hydrolase_1"/>
</dbReference>
<dbReference type="AlphaFoldDB" id="A0A7Y2JZS5"/>
<reference evidence="3 4" key="1">
    <citation type="submission" date="2020-04" db="EMBL/GenBank/DDBJ databases">
        <title>Massilia sp. nov., a cold adapted bacteria isolated from Arctic soil.</title>
        <authorList>
            <person name="Son J."/>
            <person name="Ka J.-O."/>
        </authorList>
    </citation>
    <scope>NUCLEOTIDE SEQUENCE [LARGE SCALE GENOMIC DNA]</scope>
    <source>
        <strain evidence="3 4">ML15P13</strain>
    </source>
</reference>
<dbReference type="InterPro" id="IPR050266">
    <property type="entry name" value="AB_hydrolase_sf"/>
</dbReference>
<gene>
    <name evidence="3" type="ORF">HGB41_13605</name>
</gene>
<keyword evidence="3" id="KW-0378">Hydrolase</keyword>
<evidence type="ECO:0000259" key="2">
    <source>
        <dbReference type="Pfam" id="PF00561"/>
    </source>
</evidence>
<accession>A0A7Y2JZS5</accession>
<dbReference type="GO" id="GO:0046464">
    <property type="term" value="P:acylglycerol catabolic process"/>
    <property type="evidence" value="ECO:0007669"/>
    <property type="project" value="TreeGrafter"/>
</dbReference>
<keyword evidence="1" id="KW-0732">Signal</keyword>
<name>A0A7Y2JZS5_9BURK</name>
<dbReference type="GO" id="GO:0016020">
    <property type="term" value="C:membrane"/>
    <property type="evidence" value="ECO:0007669"/>
    <property type="project" value="TreeGrafter"/>
</dbReference>
<evidence type="ECO:0000256" key="1">
    <source>
        <dbReference type="SAM" id="SignalP"/>
    </source>
</evidence>
<dbReference type="SUPFAM" id="SSF53474">
    <property type="entry name" value="alpha/beta-Hydrolases"/>
    <property type="match status" value="1"/>
</dbReference>
<comment type="caution">
    <text evidence="3">The sequence shown here is derived from an EMBL/GenBank/DDBJ whole genome shotgun (WGS) entry which is preliminary data.</text>
</comment>
<dbReference type="RefSeq" id="WP_171085234.1">
    <property type="nucleotide sequence ID" value="NZ_JABAIV010000004.1"/>
</dbReference>
<dbReference type="InterPro" id="IPR029058">
    <property type="entry name" value="AB_hydrolase_fold"/>
</dbReference>
<keyword evidence="4" id="KW-1185">Reference proteome</keyword>
<feature type="chain" id="PRO_5030966135" evidence="1">
    <location>
        <begin position="27"/>
        <end position="411"/>
    </location>
</feature>
<dbReference type="PRINTS" id="PR00111">
    <property type="entry name" value="ABHYDROLASE"/>
</dbReference>
<dbReference type="Proteomes" id="UP000533905">
    <property type="component" value="Unassembled WGS sequence"/>
</dbReference>